<name>A0ABU5JTC7_9BACI</name>
<dbReference type="InterPro" id="IPR006490">
    <property type="entry name" value="Maj_tail_phi13"/>
</dbReference>
<reference evidence="2" key="1">
    <citation type="submission" date="2023-11" db="EMBL/GenBank/DDBJ databases">
        <title>Genome Sequence of Bacillus pseudomycoides stain BUPM19.</title>
        <authorList>
            <person name="Farhat A."/>
        </authorList>
    </citation>
    <scope>NUCLEOTIDE SEQUENCE [LARGE SCALE GENOMIC DNA]</scope>
    <source>
        <strain evidence="2">BUPM19</strain>
    </source>
</reference>
<gene>
    <name evidence="1" type="ORF">U2I54_04360</name>
</gene>
<dbReference type="NCBIfam" id="TIGR01603">
    <property type="entry name" value="maj_tail_phi13"/>
    <property type="match status" value="1"/>
</dbReference>
<keyword evidence="2" id="KW-1185">Reference proteome</keyword>
<comment type="caution">
    <text evidence="1">The sequence shown here is derived from an EMBL/GenBank/DDBJ whole genome shotgun (WGS) entry which is preliminary data.</text>
</comment>
<proteinExistence type="predicted"/>
<evidence type="ECO:0000313" key="1">
    <source>
        <dbReference type="EMBL" id="MDZ5606357.1"/>
    </source>
</evidence>
<protein>
    <submittedName>
        <fullName evidence="1">Major tail protein</fullName>
    </submittedName>
</protein>
<accession>A0ABU5JTC7</accession>
<evidence type="ECO:0000313" key="2">
    <source>
        <dbReference type="Proteomes" id="UP001291930"/>
    </source>
</evidence>
<dbReference type="EMBL" id="JAXOVW010000005">
    <property type="protein sequence ID" value="MDZ5606357.1"/>
    <property type="molecule type" value="Genomic_DNA"/>
</dbReference>
<dbReference type="Proteomes" id="UP001291930">
    <property type="component" value="Unassembled WGS sequence"/>
</dbReference>
<organism evidence="1 2">
    <name type="scientific">Bacillus bingmayongensis</name>
    <dbReference type="NCBI Taxonomy" id="1150157"/>
    <lineage>
        <taxon>Bacteria</taxon>
        <taxon>Bacillati</taxon>
        <taxon>Bacillota</taxon>
        <taxon>Bacilli</taxon>
        <taxon>Bacillales</taxon>
        <taxon>Bacillaceae</taxon>
        <taxon>Bacillus</taxon>
    </lineage>
</organism>
<sequence length="217" mass="23880">MVVTKEKELLYPVGIESLFIGMMVGGKDTRDAIPTYDDSDRMDNIVEIGIAGNNTAVTKWASNKLFVNASKNTKYTLSLSHVALPQEVKDAIHGYIAEKGVVFNKGDLKEFPMFAVGFIAPLSDGSRVGRWYPRVQVTPSEETFGTTTEEFEIKDQSLVMEATPLLYNNVTEVDFSEARASATGVTVEDFMKQVICDESQLAQLGETPPAPETKLTK</sequence>
<dbReference type="RefSeq" id="WP_374216911.1">
    <property type="nucleotide sequence ID" value="NZ_JAXOVW010000005.1"/>
</dbReference>